<sequence>MVDILDTLQRLETKFDNISLASPGPSTFNRSSYLSSGTSSAQPTPPSSEPSNFRTLQPESTTPQETKSYRERGYPLVTVPHKVLVWPRVYAELIGTGPQAMPDLQAVAEGGTAWLIKQDMSKRVPGLPFNVGLSSSAHNFTSSHPTYSRVSFPSLTRERIRELSDVYFRTINVLYPILDGGLFMVDTVEPTLANGFGYGDATSALLLLVLALGELAMDGIAGVPLAPGSGIRGGTLAKPPGLEFFNEARARIGSITYQCDLVNVQVLLLQATYFEANACHVEYWRCTMAASMTCQVLAQSPEVQEQWHTPQGDFIKRAYWTCVINEDLYHHDLDLPRTTIQEFEDVVPFPHFVKMHDPTESIESAALGRIPQYHFLAKAALKRVITRIHDAIHTHSNHSESIDDYRSPPIHVIKEMGRQLESWRAWLPTPLQWADDDIVSVAASSPISGPSPGGSESYSEHKVGPSVLSAELRTRFYYARFILYRPFIFKALHFAQLMSEQDAQYCALAIRTACLWPVTLTPTRYSKRLVPHLFTWTQNFIGILLIFWMSQRNDCLREICDQRLDRQVIDETVGLMLHWINDIKQVDGIADWSWQILEPLFQNGY</sequence>
<evidence type="ECO:0000313" key="1">
    <source>
        <dbReference type="EMBL" id="KAK3719332.1"/>
    </source>
</evidence>
<organism evidence="1 2">
    <name type="scientific">Vermiconidia calcicola</name>
    <dbReference type="NCBI Taxonomy" id="1690605"/>
    <lineage>
        <taxon>Eukaryota</taxon>
        <taxon>Fungi</taxon>
        <taxon>Dikarya</taxon>
        <taxon>Ascomycota</taxon>
        <taxon>Pezizomycotina</taxon>
        <taxon>Dothideomycetes</taxon>
        <taxon>Dothideomycetidae</taxon>
        <taxon>Mycosphaerellales</taxon>
        <taxon>Extremaceae</taxon>
        <taxon>Vermiconidia</taxon>
    </lineage>
</organism>
<name>A0ACC3NLY7_9PEZI</name>
<reference evidence="1" key="1">
    <citation type="submission" date="2023-07" db="EMBL/GenBank/DDBJ databases">
        <title>Black Yeasts Isolated from many extreme environments.</title>
        <authorList>
            <person name="Coleine C."/>
            <person name="Stajich J.E."/>
            <person name="Selbmann L."/>
        </authorList>
    </citation>
    <scope>NUCLEOTIDE SEQUENCE</scope>
    <source>
        <strain evidence="1">CCFEE 5714</strain>
    </source>
</reference>
<proteinExistence type="predicted"/>
<gene>
    <name evidence="1" type="ORF">LTR37_004551</name>
</gene>
<dbReference type="Proteomes" id="UP001281147">
    <property type="component" value="Unassembled WGS sequence"/>
</dbReference>
<protein>
    <submittedName>
        <fullName evidence="1">Uncharacterized protein</fullName>
    </submittedName>
</protein>
<keyword evidence="2" id="KW-1185">Reference proteome</keyword>
<comment type="caution">
    <text evidence="1">The sequence shown here is derived from an EMBL/GenBank/DDBJ whole genome shotgun (WGS) entry which is preliminary data.</text>
</comment>
<evidence type="ECO:0000313" key="2">
    <source>
        <dbReference type="Proteomes" id="UP001281147"/>
    </source>
</evidence>
<dbReference type="EMBL" id="JAUTXU010000027">
    <property type="protein sequence ID" value="KAK3719332.1"/>
    <property type="molecule type" value="Genomic_DNA"/>
</dbReference>
<accession>A0ACC3NLY7</accession>